<protein>
    <recommendedName>
        <fullName evidence="2">KAP NTPase domain-containing protein</fullName>
    </recommendedName>
</protein>
<keyword evidence="1" id="KW-1133">Transmembrane helix</keyword>
<feature type="transmembrane region" description="Helical" evidence="1">
    <location>
        <begin position="120"/>
        <end position="138"/>
    </location>
</feature>
<sequence>MDKNIIEILNLEKCFGIYFSNRLQILICICILGIGIMGGLYVEKRIDLTRFNKIAKKNLAFIFFIITMGMVLQFSGLEISFTINYMPAFVFCLVSVIIVASYIVESVLYVNSKEESVGRVFLYFHSLILAEVFLLMLMNRLDGIEMIAAVILAITFNCISEWIKGIAEGKEKAAAGKCGQRKDVPIMDEADLFSRRKTQLKSFCHTVEAIGNDSFAVMISGVWGSGKSSFINVFEKKIQNAEFVWVEGGFKAKPRKMLEDIAKQIEDIFEKNRICIKRNIFIRSYFNKAADMIEGTGNEFAANLIRTIFEDNESGYKEKKDLLNQKLEVFYGLTKKKIYIIVDNLDRLNPKEREKIFEVIRECVCLKNCVTIFLVDYKAFQTKYLNKNFIEKYINYHIELYALSFQEIYIDISNSFLNDDFKLGKNLDFCNLIDEMKNKFLNYYQNINKRIESDLENNINNLHVDNISKESELEINKRIRKLQATVSQVHQRTGNPRKIRRFMQDIENVLTVVFHNWFSNPEYQKNEFTKGNWTVDIFEISFLKCFLNEEYEKLVNTGNFQIYEMVKENDITSVVLSNYSMDSNEIEKGLLDLLVFKLYAIDLTFDKSRHQIIINDLEKKDLKENYLIDYIQEGISFTKNLNYYEVVLEYLKKNQFRDNRNRVEAIKALISNVTMAPIIHDTNLESVHHEIKKIISETVENKKILDKDLLFIKNEVQSIEKQAIFYGYANLKSVLKLMFKDIDNYFPEYVYSVDTYSDNILKLLYKYPLEGFVKGNSNAETLINFISMVKKEFCQPQYFDIKEVVFHILDQALYSYNILRIWEEKKVLESFDRGYFNLTNLSIERETWSSKDSWNIACDYLDKLIDNNIEKEAIPTLVTEFMFQTERRVLEADPLFDNIEIEVAKKMNALFFHVEQKIPDVREKQGDNWLWNTIRIYKIKEYAKERLK</sequence>
<keyword evidence="1" id="KW-0472">Membrane</keyword>
<evidence type="ECO:0000256" key="1">
    <source>
        <dbReference type="SAM" id="Phobius"/>
    </source>
</evidence>
<dbReference type="InterPro" id="IPR011646">
    <property type="entry name" value="KAP_P-loop"/>
</dbReference>
<proteinExistence type="predicted"/>
<evidence type="ECO:0000313" key="4">
    <source>
        <dbReference type="Proteomes" id="UP000284277"/>
    </source>
</evidence>
<keyword evidence="4" id="KW-1185">Reference proteome</keyword>
<dbReference type="EMBL" id="MCIA01000012">
    <property type="protein sequence ID" value="RKD32407.1"/>
    <property type="molecule type" value="Genomic_DNA"/>
</dbReference>
<dbReference type="Pfam" id="PF07693">
    <property type="entry name" value="KAP_NTPase"/>
    <property type="match status" value="1"/>
</dbReference>
<comment type="caution">
    <text evidence="3">The sequence shown here is derived from an EMBL/GenBank/DDBJ whole genome shotgun (WGS) entry which is preliminary data.</text>
</comment>
<name>A0A419T4C6_9FIRM</name>
<dbReference type="AlphaFoldDB" id="A0A419T4C6"/>
<feature type="transmembrane region" description="Helical" evidence="1">
    <location>
        <begin position="54"/>
        <end position="74"/>
    </location>
</feature>
<gene>
    <name evidence="3" type="ORF">BET01_03440</name>
</gene>
<feature type="domain" description="KAP NTPase" evidence="2">
    <location>
        <begin position="207"/>
        <end position="398"/>
    </location>
</feature>
<evidence type="ECO:0000313" key="3">
    <source>
        <dbReference type="EMBL" id="RKD32407.1"/>
    </source>
</evidence>
<dbReference type="RefSeq" id="WP_120196481.1">
    <property type="nucleotide sequence ID" value="NZ_MCIA01000012.1"/>
</dbReference>
<dbReference type="Gene3D" id="3.40.50.300">
    <property type="entry name" value="P-loop containing nucleotide triphosphate hydrolases"/>
    <property type="match status" value="1"/>
</dbReference>
<dbReference type="SUPFAM" id="SSF52540">
    <property type="entry name" value="P-loop containing nucleoside triphosphate hydrolases"/>
    <property type="match status" value="1"/>
</dbReference>
<feature type="transmembrane region" description="Helical" evidence="1">
    <location>
        <begin position="86"/>
        <end position="108"/>
    </location>
</feature>
<keyword evidence="1" id="KW-0812">Transmembrane</keyword>
<feature type="transmembrane region" description="Helical" evidence="1">
    <location>
        <begin position="23"/>
        <end position="42"/>
    </location>
</feature>
<evidence type="ECO:0000259" key="2">
    <source>
        <dbReference type="Pfam" id="PF07693"/>
    </source>
</evidence>
<dbReference type="InterPro" id="IPR027417">
    <property type="entry name" value="P-loop_NTPase"/>
</dbReference>
<organism evidence="3 4">
    <name type="scientific">Lacrimispora algidixylanolytica</name>
    <dbReference type="NCBI Taxonomy" id="94868"/>
    <lineage>
        <taxon>Bacteria</taxon>
        <taxon>Bacillati</taxon>
        <taxon>Bacillota</taxon>
        <taxon>Clostridia</taxon>
        <taxon>Lachnospirales</taxon>
        <taxon>Lachnospiraceae</taxon>
        <taxon>Lacrimispora</taxon>
    </lineage>
</organism>
<dbReference type="Proteomes" id="UP000284277">
    <property type="component" value="Unassembled WGS sequence"/>
</dbReference>
<reference evidence="3 4" key="1">
    <citation type="submission" date="2016-08" db="EMBL/GenBank/DDBJ databases">
        <title>A new outlook on sporulation: Clostridium algidixylanolyticum.</title>
        <authorList>
            <person name="Poppleton D.I."/>
            <person name="Gribaldo S."/>
        </authorList>
    </citation>
    <scope>NUCLEOTIDE SEQUENCE [LARGE SCALE GENOMIC DNA]</scope>
    <source>
        <strain evidence="3 4">SPL73</strain>
    </source>
</reference>
<accession>A0A419T4C6</accession>
<dbReference type="OrthoDB" id="88903at2"/>